<keyword evidence="7" id="KW-0808">Transferase</keyword>
<dbReference type="PANTHER" id="PTHR43547:SF2">
    <property type="entry name" value="HYBRID SIGNAL TRANSDUCTION HISTIDINE KINASE C"/>
    <property type="match status" value="1"/>
</dbReference>
<comment type="catalytic activity">
    <reaction evidence="1">
        <text>ATP + protein L-histidine = ADP + protein N-phospho-L-histidine.</text>
        <dbReference type="EC" id="2.7.13.3"/>
    </reaction>
</comment>
<dbReference type="InterPro" id="IPR011622">
    <property type="entry name" value="7TMR_DISM_rcpt_extracell_dom2"/>
</dbReference>
<keyword evidence="5" id="KW-0812">Transmembrane</keyword>
<evidence type="ECO:0000256" key="1">
    <source>
        <dbReference type="ARBA" id="ARBA00000085"/>
    </source>
</evidence>
<name>A0ABM5N2M1_EMTOG</name>
<dbReference type="Pfam" id="PF00512">
    <property type="entry name" value="HisKA"/>
    <property type="match status" value="1"/>
</dbReference>
<evidence type="ECO:0000256" key="2">
    <source>
        <dbReference type="ARBA" id="ARBA00012438"/>
    </source>
</evidence>
<keyword evidence="7" id="KW-0418">Kinase</keyword>
<dbReference type="Pfam" id="PF07696">
    <property type="entry name" value="7TMR-DISMED2"/>
    <property type="match status" value="1"/>
</dbReference>
<dbReference type="Pfam" id="PF07695">
    <property type="entry name" value="7TMR-DISM_7TM"/>
    <property type="match status" value="1"/>
</dbReference>
<dbReference type="Gene3D" id="1.10.287.130">
    <property type="match status" value="1"/>
</dbReference>
<feature type="domain" description="Histidine kinase" evidence="6">
    <location>
        <begin position="412"/>
        <end position="628"/>
    </location>
</feature>
<evidence type="ECO:0000259" key="6">
    <source>
        <dbReference type="PROSITE" id="PS50109"/>
    </source>
</evidence>
<accession>A0ABM5N2M1</accession>
<dbReference type="GO" id="GO:0016301">
    <property type="term" value="F:kinase activity"/>
    <property type="evidence" value="ECO:0007669"/>
    <property type="project" value="UniProtKB-KW"/>
</dbReference>
<dbReference type="InterPro" id="IPR005467">
    <property type="entry name" value="His_kinase_dom"/>
</dbReference>
<dbReference type="SMART" id="SM00387">
    <property type="entry name" value="HATPase_c"/>
    <property type="match status" value="1"/>
</dbReference>
<sequence>MSFGILLAQKNINFLIATSPDSSIFKPYKPEKLNKIKDYWLKFDLQNPTQYDQTYILYTNSKWGEASLWRNNISLNATREVIGFAGSLLPLSKRSYPRSVTAFKVILEKHQTQHFLLKLKGQLSIYTPTGIELKVSTLEVFEEHDKMRYWLQAIFLGIIIIMALYNFVIFLSVQDISYLYYVISIAGVGIYFFFYYGFGIELLWQNSPQWDTYSFAFIVPITNLARIYFTKSYLHLEEQSPLLNKGLNIFSILYLFTMLLGAICYLGNFDLLDLVIDLIGFLGTSVLTMMLLCGILVARKGYSPAIYFSLANLILVLGGNLFIIRELNWLPDNSLNRYAVQFGVLAQVVLFSLGLSSRLNQAQVKVTQLELEKERERKQLLEEQSQILKQKVAEQTADLRELNVFKTKLLSIISHDLRNPLVSLDSFLNLLINHHDRLSEPERITLTQKARQSLGNLNQLLSNLLLWSRSQMNQVSFSPQNTDIQTLVESCIKLHSLDIELKNIQIETSFQLRKPIFADAEMLDFIVRNLLGNAIKFSHKGGGVKILVEENANSHRICVIDEGVGISDEQIEKLNSLGNITSTRGTAKEKGSGLGLILCKEFIEIHGGKLEISNKGETQFCCIFPINKT</sequence>
<dbReference type="EC" id="2.7.13.3" evidence="2"/>
<dbReference type="Proteomes" id="UP000002875">
    <property type="component" value="Chromosome"/>
</dbReference>
<proteinExistence type="predicted"/>
<gene>
    <name evidence="7" type="ordered locus">Emtol_2558</name>
</gene>
<keyword evidence="5" id="KW-0472">Membrane</keyword>
<dbReference type="SMART" id="SM00388">
    <property type="entry name" value="HisKA"/>
    <property type="match status" value="1"/>
</dbReference>
<dbReference type="InterPro" id="IPR003594">
    <property type="entry name" value="HATPase_dom"/>
</dbReference>
<dbReference type="Gene3D" id="3.30.565.10">
    <property type="entry name" value="Histidine kinase-like ATPase, C-terminal domain"/>
    <property type="match status" value="1"/>
</dbReference>
<feature type="transmembrane region" description="Helical" evidence="5">
    <location>
        <begin position="210"/>
        <end position="229"/>
    </location>
</feature>
<dbReference type="PANTHER" id="PTHR43547">
    <property type="entry name" value="TWO-COMPONENT HISTIDINE KINASE"/>
    <property type="match status" value="1"/>
</dbReference>
<dbReference type="EMBL" id="CP002961">
    <property type="protein sequence ID" value="AFK03694.1"/>
    <property type="molecule type" value="Genomic_DNA"/>
</dbReference>
<evidence type="ECO:0000313" key="8">
    <source>
        <dbReference type="Proteomes" id="UP000002875"/>
    </source>
</evidence>
<feature type="transmembrane region" description="Helical" evidence="5">
    <location>
        <begin position="178"/>
        <end position="198"/>
    </location>
</feature>
<dbReference type="CDD" id="cd00075">
    <property type="entry name" value="HATPase"/>
    <property type="match status" value="1"/>
</dbReference>
<feature type="transmembrane region" description="Helical" evidence="5">
    <location>
        <begin position="149"/>
        <end position="171"/>
    </location>
</feature>
<dbReference type="SUPFAM" id="SSF47384">
    <property type="entry name" value="Homodimeric domain of signal transducing histidine kinase"/>
    <property type="match status" value="1"/>
</dbReference>
<dbReference type="PROSITE" id="PS50109">
    <property type="entry name" value="HIS_KIN"/>
    <property type="match status" value="1"/>
</dbReference>
<dbReference type="PRINTS" id="PR00344">
    <property type="entry name" value="BCTRLSENSOR"/>
</dbReference>
<feature type="transmembrane region" description="Helical" evidence="5">
    <location>
        <begin position="274"/>
        <end position="298"/>
    </location>
</feature>
<keyword evidence="4" id="KW-0175">Coiled coil</keyword>
<protein>
    <recommendedName>
        <fullName evidence="2">histidine kinase</fullName>
        <ecNumber evidence="2">2.7.13.3</ecNumber>
    </recommendedName>
</protein>
<keyword evidence="3" id="KW-0597">Phosphoprotein</keyword>
<dbReference type="InterPro" id="IPR004358">
    <property type="entry name" value="Sig_transdc_His_kin-like_C"/>
</dbReference>
<feature type="transmembrane region" description="Helical" evidence="5">
    <location>
        <begin position="305"/>
        <end position="323"/>
    </location>
</feature>
<reference evidence="7 8" key="1">
    <citation type="submission" date="2011-07" db="EMBL/GenBank/DDBJ databases">
        <title>The complete genome of chromosome of Emticicia oligotrophica DSM 17448.</title>
        <authorList>
            <consortium name="US DOE Joint Genome Institute (JGI-PGF)"/>
            <person name="Lucas S."/>
            <person name="Han J."/>
            <person name="Lapidus A."/>
            <person name="Bruce D."/>
            <person name="Goodwin L."/>
            <person name="Pitluck S."/>
            <person name="Peters L."/>
            <person name="Kyrpides N."/>
            <person name="Mavromatis K."/>
            <person name="Ivanova N."/>
            <person name="Ovchinnikova G."/>
            <person name="Teshima H."/>
            <person name="Detter J.C."/>
            <person name="Tapia R."/>
            <person name="Han C."/>
            <person name="Land M."/>
            <person name="Hauser L."/>
            <person name="Markowitz V."/>
            <person name="Cheng J.-F."/>
            <person name="Hugenholtz P."/>
            <person name="Woyke T."/>
            <person name="Wu D."/>
            <person name="Tindall B."/>
            <person name="Pomrenke H."/>
            <person name="Brambilla E."/>
            <person name="Klenk H.-P."/>
            <person name="Eisen J.A."/>
        </authorList>
    </citation>
    <scope>NUCLEOTIDE SEQUENCE [LARGE SCALE GENOMIC DNA]</scope>
    <source>
        <strain evidence="7 8">DSM 17448</strain>
    </source>
</reference>
<feature type="transmembrane region" description="Helical" evidence="5">
    <location>
        <begin position="249"/>
        <end position="268"/>
    </location>
</feature>
<feature type="coiled-coil region" evidence="4">
    <location>
        <begin position="359"/>
        <end position="398"/>
    </location>
</feature>
<evidence type="ECO:0000256" key="5">
    <source>
        <dbReference type="SAM" id="Phobius"/>
    </source>
</evidence>
<dbReference type="SUPFAM" id="SSF55874">
    <property type="entry name" value="ATPase domain of HSP90 chaperone/DNA topoisomerase II/histidine kinase"/>
    <property type="match status" value="1"/>
</dbReference>
<dbReference type="Pfam" id="PF02518">
    <property type="entry name" value="HATPase_c"/>
    <property type="match status" value="1"/>
</dbReference>
<dbReference type="InterPro" id="IPR036890">
    <property type="entry name" value="HATPase_C_sf"/>
</dbReference>
<dbReference type="Gene3D" id="2.60.40.2380">
    <property type="match status" value="1"/>
</dbReference>
<organism evidence="7 8">
    <name type="scientific">Emticicia oligotrophica (strain DSM 17448 / CIP 109782 / MTCC 6937 / GPTSA100-15)</name>
    <dbReference type="NCBI Taxonomy" id="929562"/>
    <lineage>
        <taxon>Bacteria</taxon>
        <taxon>Pseudomonadati</taxon>
        <taxon>Bacteroidota</taxon>
        <taxon>Cytophagia</taxon>
        <taxon>Cytophagales</taxon>
        <taxon>Leadbetterellaceae</taxon>
        <taxon>Emticicia</taxon>
    </lineage>
</organism>
<dbReference type="InterPro" id="IPR003661">
    <property type="entry name" value="HisK_dim/P_dom"/>
</dbReference>
<evidence type="ECO:0000313" key="7">
    <source>
        <dbReference type="EMBL" id="AFK03694.1"/>
    </source>
</evidence>
<dbReference type="InterPro" id="IPR011623">
    <property type="entry name" value="7TMR_DISM_rcpt_extracell_dom1"/>
</dbReference>
<keyword evidence="5" id="KW-1133">Transmembrane helix</keyword>
<evidence type="ECO:0000256" key="4">
    <source>
        <dbReference type="SAM" id="Coils"/>
    </source>
</evidence>
<dbReference type="InterPro" id="IPR036097">
    <property type="entry name" value="HisK_dim/P_sf"/>
</dbReference>
<dbReference type="CDD" id="cd00082">
    <property type="entry name" value="HisKA"/>
    <property type="match status" value="1"/>
</dbReference>
<keyword evidence="8" id="KW-1185">Reference proteome</keyword>
<evidence type="ECO:0000256" key="3">
    <source>
        <dbReference type="ARBA" id="ARBA00022553"/>
    </source>
</evidence>
<feature type="transmembrane region" description="Helical" evidence="5">
    <location>
        <begin position="335"/>
        <end position="355"/>
    </location>
</feature>